<evidence type="ECO:0000313" key="2">
    <source>
        <dbReference type="EMBL" id="SER36046.1"/>
    </source>
</evidence>
<name>A0A1H9NJC7_BUTFI</name>
<keyword evidence="2" id="KW-0808">Transferase</keyword>
<dbReference type="GO" id="GO:0016747">
    <property type="term" value="F:acyltransferase activity, transferring groups other than amino-acyl groups"/>
    <property type="evidence" value="ECO:0007669"/>
    <property type="project" value="InterPro"/>
</dbReference>
<dbReference type="InterPro" id="IPR000182">
    <property type="entry name" value="GNAT_dom"/>
</dbReference>
<gene>
    <name evidence="2" type="ORF">SAMN04487884_104216</name>
</gene>
<reference evidence="2 3" key="1">
    <citation type="submission" date="2016-10" db="EMBL/GenBank/DDBJ databases">
        <authorList>
            <person name="de Groot N.N."/>
        </authorList>
    </citation>
    <scope>NUCLEOTIDE SEQUENCE [LARGE SCALE GENOMIC DNA]</scope>
    <source>
        <strain evidence="2 3">AR40</strain>
    </source>
</reference>
<dbReference type="AlphaFoldDB" id="A0A1H9NJC7"/>
<dbReference type="PANTHER" id="PTHR39173:SF1">
    <property type="entry name" value="ACETYLTRANSFERASE"/>
    <property type="match status" value="1"/>
</dbReference>
<evidence type="ECO:0000259" key="1">
    <source>
        <dbReference type="PROSITE" id="PS51186"/>
    </source>
</evidence>
<dbReference type="InterPro" id="IPR016181">
    <property type="entry name" value="Acyl_CoA_acyltransferase"/>
</dbReference>
<organism evidence="2 3">
    <name type="scientific">Butyrivibrio fibrisolvens</name>
    <dbReference type="NCBI Taxonomy" id="831"/>
    <lineage>
        <taxon>Bacteria</taxon>
        <taxon>Bacillati</taxon>
        <taxon>Bacillota</taxon>
        <taxon>Clostridia</taxon>
        <taxon>Lachnospirales</taxon>
        <taxon>Lachnospiraceae</taxon>
        <taxon>Butyrivibrio</taxon>
    </lineage>
</organism>
<dbReference type="PANTHER" id="PTHR39173">
    <property type="entry name" value="ACETYLTRANSFERASE"/>
    <property type="match status" value="1"/>
</dbReference>
<protein>
    <submittedName>
        <fullName evidence="2">Predicted acetyltransferase</fullName>
    </submittedName>
</protein>
<dbReference type="RefSeq" id="WP_074754740.1">
    <property type="nucleotide sequence ID" value="NZ_FOGJ01000004.1"/>
</dbReference>
<dbReference type="Proteomes" id="UP000182584">
    <property type="component" value="Unassembled WGS sequence"/>
</dbReference>
<dbReference type="Gene3D" id="3.40.630.30">
    <property type="match status" value="2"/>
</dbReference>
<dbReference type="EMBL" id="FOGJ01000004">
    <property type="protein sequence ID" value="SER36046.1"/>
    <property type="molecule type" value="Genomic_DNA"/>
</dbReference>
<evidence type="ECO:0000313" key="3">
    <source>
        <dbReference type="Proteomes" id="UP000182584"/>
    </source>
</evidence>
<feature type="domain" description="N-acetyltransferase" evidence="1">
    <location>
        <begin position="188"/>
        <end position="338"/>
    </location>
</feature>
<dbReference type="SUPFAM" id="SSF55729">
    <property type="entry name" value="Acyl-CoA N-acyltransferases (Nat)"/>
    <property type="match status" value="2"/>
</dbReference>
<accession>A0A1H9NJC7</accession>
<proteinExistence type="predicted"/>
<sequence>MKKVYLKEANMEDVQKEYEFITKLPEDENGFTNKDYGCSYEEFEKKILPGYIDKSNGINLSPGHVPGTEYFLWDGDTIVGLFRIRHHLCEALANGAGHIGYGIKKEYRGKGYANEGLRLTIEKAWEIIPEDEIYMSVHKDNPASLKTQLKNGAYIHHEDDKEFFTRVKRPEADLELVEADDKYADDISAYRQEFIDCEDHMDGCGLLRKFENPLAYIENCRQRAAEDAPAEIGGHAQQFFCIRKSDEHLIGMIQYRYEADPKFQIGYSVRPCDRGHGYAKWMLKELLLWLKQQGMEEATIACEPSNIASEHVILSCGGKLVETCNYKGIELRVYSLEI</sequence>
<dbReference type="CDD" id="cd04301">
    <property type="entry name" value="NAT_SF"/>
    <property type="match status" value="1"/>
</dbReference>
<dbReference type="PROSITE" id="PS51186">
    <property type="entry name" value="GNAT"/>
    <property type="match status" value="1"/>
</dbReference>
<dbReference type="Pfam" id="PF13302">
    <property type="entry name" value="Acetyltransf_3"/>
    <property type="match status" value="2"/>
</dbReference>